<reference evidence="2 3" key="1">
    <citation type="submission" date="2018-06" db="EMBL/GenBank/DDBJ databases">
        <title>Genomic Encyclopedia of Archaeal and Bacterial Type Strains, Phase II (KMG-II): from individual species to whole genera.</title>
        <authorList>
            <person name="Goeker M."/>
        </authorList>
    </citation>
    <scope>NUCLEOTIDE SEQUENCE [LARGE SCALE GENOMIC DNA]</scope>
    <source>
        <strain evidence="2 3">CFPB 3232</strain>
    </source>
</reference>
<evidence type="ECO:0000313" key="3">
    <source>
        <dbReference type="Proteomes" id="UP000248856"/>
    </source>
</evidence>
<dbReference type="RefSeq" id="WP_170146233.1">
    <property type="nucleotide sequence ID" value="NZ_CBCSGC010000021.1"/>
</dbReference>
<keyword evidence="2" id="KW-0808">Transferase</keyword>
<gene>
    <name evidence="2" type="ORF">AX018_10205</name>
</gene>
<dbReference type="InterPro" id="IPR027417">
    <property type="entry name" value="P-loop_NTPase"/>
</dbReference>
<dbReference type="InterPro" id="IPR052736">
    <property type="entry name" value="Stf3_sulfotransferase"/>
</dbReference>
<dbReference type="Pfam" id="PF13469">
    <property type="entry name" value="Sulfotransfer_3"/>
    <property type="match status" value="1"/>
</dbReference>
<keyword evidence="1" id="KW-0472">Membrane</keyword>
<organism evidence="2 3">
    <name type="scientific">Paracidovorax anthurii</name>
    <dbReference type="NCBI Taxonomy" id="78229"/>
    <lineage>
        <taxon>Bacteria</taxon>
        <taxon>Pseudomonadati</taxon>
        <taxon>Pseudomonadota</taxon>
        <taxon>Betaproteobacteria</taxon>
        <taxon>Burkholderiales</taxon>
        <taxon>Comamonadaceae</taxon>
        <taxon>Paracidovorax</taxon>
    </lineage>
</organism>
<dbReference type="SUPFAM" id="SSF52540">
    <property type="entry name" value="P-loop containing nucleoside triphosphate hydrolases"/>
    <property type="match status" value="1"/>
</dbReference>
<evidence type="ECO:0000313" key="2">
    <source>
        <dbReference type="EMBL" id="RAR81356.1"/>
    </source>
</evidence>
<dbReference type="Gene3D" id="3.40.50.300">
    <property type="entry name" value="P-loop containing nucleotide triphosphate hydrolases"/>
    <property type="match status" value="1"/>
</dbReference>
<accession>A0A328ZG56</accession>
<feature type="transmembrane region" description="Helical" evidence="1">
    <location>
        <begin position="48"/>
        <end position="67"/>
    </location>
</feature>
<dbReference type="AlphaFoldDB" id="A0A328ZG56"/>
<dbReference type="GO" id="GO:0016740">
    <property type="term" value="F:transferase activity"/>
    <property type="evidence" value="ECO:0007669"/>
    <property type="project" value="UniProtKB-KW"/>
</dbReference>
<dbReference type="Proteomes" id="UP000248856">
    <property type="component" value="Unassembled WGS sequence"/>
</dbReference>
<proteinExistence type="predicted"/>
<dbReference type="PANTHER" id="PTHR36451">
    <property type="entry name" value="PAPS-DEPENDENT SULFOTRANSFERASE STF3"/>
    <property type="match status" value="1"/>
</dbReference>
<keyword evidence="1" id="KW-0812">Transmembrane</keyword>
<keyword evidence="3" id="KW-1185">Reference proteome</keyword>
<protein>
    <submittedName>
        <fullName evidence="2">Sulfotransferase family protein</fullName>
    </submittedName>
</protein>
<evidence type="ECO:0000256" key="1">
    <source>
        <dbReference type="SAM" id="Phobius"/>
    </source>
</evidence>
<sequence>MVTLVIALLVFALLCACSPFLVWRSYFAVVKAVVTSPHLDARSRFSMFRHLVAELLVQPLFTLLWIGDEMLWHGYRKARVAPPVFVMSQPRSGTTFLLRTLASDEQSFFVLKHLDWRAPFIGFWKLIDALGLRERLERIDYWPDTEIGRLASRMHFHNLGSVEGHGVFFEERMYHHYFTFRRFPLPEVLQQVDGVDALTEGERRKLVRALRQAVQKAAYYRGAGRFWLTKENENVDLFRLVYEAFPDARFLTIVREPQAFVSSYIRMSDSCTTPKHGQDPNTIPGWYSANMAFRRNQCDKHMQFCRELEARGAITYVTFDQFTSDVGKAAADIYERLQIPMGDAFAAHLQELQKKQNARDRGYLNPQADDRDFDAYADFVVRVQQQSQRTAYTP</sequence>
<comment type="caution">
    <text evidence="2">The sequence shown here is derived from an EMBL/GenBank/DDBJ whole genome shotgun (WGS) entry which is preliminary data.</text>
</comment>
<keyword evidence="1" id="KW-1133">Transmembrane helix</keyword>
<dbReference type="EMBL" id="QLTA01000020">
    <property type="protein sequence ID" value="RAR81356.1"/>
    <property type="molecule type" value="Genomic_DNA"/>
</dbReference>
<dbReference type="PANTHER" id="PTHR36451:SF1">
    <property type="entry name" value="OMEGA-HYDROXY-BETA-DIHYDROMENAQUINONE-9 SULFOTRANSFERASE STF3"/>
    <property type="match status" value="1"/>
</dbReference>
<name>A0A328ZG56_9BURK</name>